<keyword evidence="3 6" id="KW-0812">Transmembrane</keyword>
<feature type="transmembrane region" description="Helical" evidence="6">
    <location>
        <begin position="151"/>
        <end position="172"/>
    </location>
</feature>
<evidence type="ECO:0000313" key="8">
    <source>
        <dbReference type="EMBL" id="MFD2617948.1"/>
    </source>
</evidence>
<proteinExistence type="predicted"/>
<organism evidence="8 9">
    <name type="scientific">Terrilactibacillus laevilacticus</name>
    <dbReference type="NCBI Taxonomy" id="1380157"/>
    <lineage>
        <taxon>Bacteria</taxon>
        <taxon>Bacillati</taxon>
        <taxon>Bacillota</taxon>
        <taxon>Bacilli</taxon>
        <taxon>Bacillales</taxon>
        <taxon>Bacillaceae</taxon>
        <taxon>Terrilactibacillus</taxon>
    </lineage>
</organism>
<dbReference type="Gene3D" id="3.30.70.120">
    <property type="match status" value="1"/>
</dbReference>
<reference evidence="9" key="1">
    <citation type="journal article" date="2019" name="Int. J. Syst. Evol. Microbiol.">
        <title>The Global Catalogue of Microorganisms (GCM) 10K type strain sequencing project: providing services to taxonomists for standard genome sequencing and annotation.</title>
        <authorList>
            <consortium name="The Broad Institute Genomics Platform"/>
            <consortium name="The Broad Institute Genome Sequencing Center for Infectious Disease"/>
            <person name="Wu L."/>
            <person name="Ma J."/>
        </authorList>
    </citation>
    <scope>NUCLEOTIDE SEQUENCE [LARGE SCALE GENOMIC DNA]</scope>
    <source>
        <strain evidence="9">TISTR 2241</strain>
    </source>
</reference>
<dbReference type="RefSeq" id="WP_373681542.1">
    <property type="nucleotide sequence ID" value="NZ_JBHUMR010000014.1"/>
</dbReference>
<comment type="subcellular location">
    <subcellularLocation>
        <location evidence="1">Cell membrane</location>
        <topology evidence="1">Multi-pass membrane protein</topology>
    </subcellularLocation>
</comment>
<evidence type="ECO:0000256" key="6">
    <source>
        <dbReference type="SAM" id="Phobius"/>
    </source>
</evidence>
<evidence type="ECO:0000256" key="1">
    <source>
        <dbReference type="ARBA" id="ARBA00004651"/>
    </source>
</evidence>
<feature type="transmembrane region" description="Helical" evidence="6">
    <location>
        <begin position="57"/>
        <end position="77"/>
    </location>
</feature>
<accession>A0ABW5PSS4</accession>
<dbReference type="InterPro" id="IPR051461">
    <property type="entry name" value="UPF0750_membrane"/>
</dbReference>
<dbReference type="InterPro" id="IPR019264">
    <property type="entry name" value="DUF2179"/>
</dbReference>
<dbReference type="PIRSF" id="PIRSF006483">
    <property type="entry name" value="Membrane_protein_YitT"/>
    <property type="match status" value="1"/>
</dbReference>
<comment type="caution">
    <text evidence="8">The sequence shown here is derived from an EMBL/GenBank/DDBJ whole genome shotgun (WGS) entry which is preliminary data.</text>
</comment>
<evidence type="ECO:0000256" key="5">
    <source>
        <dbReference type="ARBA" id="ARBA00023136"/>
    </source>
</evidence>
<dbReference type="Pfam" id="PF02588">
    <property type="entry name" value="YitT_membrane"/>
    <property type="match status" value="1"/>
</dbReference>
<feature type="transmembrane region" description="Helical" evidence="6">
    <location>
        <begin position="14"/>
        <end position="37"/>
    </location>
</feature>
<name>A0ABW5PSS4_9BACI</name>
<gene>
    <name evidence="8" type="ORF">ACFSTF_11580</name>
</gene>
<dbReference type="InterPro" id="IPR003740">
    <property type="entry name" value="YitT"/>
</dbReference>
<evidence type="ECO:0000256" key="2">
    <source>
        <dbReference type="ARBA" id="ARBA00022475"/>
    </source>
</evidence>
<evidence type="ECO:0000313" key="9">
    <source>
        <dbReference type="Proteomes" id="UP001597458"/>
    </source>
</evidence>
<evidence type="ECO:0000259" key="7">
    <source>
        <dbReference type="Pfam" id="PF10035"/>
    </source>
</evidence>
<protein>
    <submittedName>
        <fullName evidence="8">YitT family protein</fullName>
    </submittedName>
</protein>
<keyword evidence="5 6" id="KW-0472">Membrane</keyword>
<keyword evidence="9" id="KW-1185">Reference proteome</keyword>
<dbReference type="InterPro" id="IPR015867">
    <property type="entry name" value="N-reg_PII/ATP_PRibTrfase_C"/>
</dbReference>
<dbReference type="EMBL" id="JBHUMR010000014">
    <property type="protein sequence ID" value="MFD2617948.1"/>
    <property type="molecule type" value="Genomic_DNA"/>
</dbReference>
<sequence>MEKIKHKGLTLPQILMRVLFIIIGVTLEAVALEVFLVPNHIIDGGIVGISIMLSHLTGLQLGIYLFLLNLPFFFVGYKQMGKTFTITSIIATTLLAILTTLFIPVPRFTDDLLLAAVYGGVILGIGVGLVIRYGGSSDGTEILAVLFNKKIPFSVGETVLFFNIFILGSAGFVFGWNYAMYSLIAYFIAFKMIDITTEGLDSSKSVWIISDYSEALGDALNDRLGRGVTYLSGEGAYSGDKKRVIFTVITRVEEAKLKNIVSVIDPDAFLAIGDIHDVKGGRFKKRNIH</sequence>
<evidence type="ECO:0000256" key="3">
    <source>
        <dbReference type="ARBA" id="ARBA00022692"/>
    </source>
</evidence>
<feature type="transmembrane region" description="Helical" evidence="6">
    <location>
        <begin position="84"/>
        <end position="106"/>
    </location>
</feature>
<feature type="transmembrane region" description="Helical" evidence="6">
    <location>
        <begin position="112"/>
        <end position="131"/>
    </location>
</feature>
<dbReference type="CDD" id="cd16380">
    <property type="entry name" value="YitT_C"/>
    <property type="match status" value="1"/>
</dbReference>
<dbReference type="PANTHER" id="PTHR33545">
    <property type="entry name" value="UPF0750 MEMBRANE PROTEIN YITT-RELATED"/>
    <property type="match status" value="1"/>
</dbReference>
<keyword evidence="4 6" id="KW-1133">Transmembrane helix</keyword>
<dbReference type="Pfam" id="PF10035">
    <property type="entry name" value="DUF2179"/>
    <property type="match status" value="1"/>
</dbReference>
<dbReference type="Proteomes" id="UP001597458">
    <property type="component" value="Unassembled WGS sequence"/>
</dbReference>
<evidence type="ECO:0000256" key="4">
    <source>
        <dbReference type="ARBA" id="ARBA00022989"/>
    </source>
</evidence>
<keyword evidence="2" id="KW-1003">Cell membrane</keyword>
<feature type="domain" description="DUF2179" evidence="7">
    <location>
        <begin position="226"/>
        <end position="280"/>
    </location>
</feature>
<dbReference type="PANTHER" id="PTHR33545:SF3">
    <property type="entry name" value="UPF0750 MEMBRANE PROTEIN YQFU"/>
    <property type="match status" value="1"/>
</dbReference>